<evidence type="ECO:0000313" key="3">
    <source>
        <dbReference type="Proteomes" id="UP000221165"/>
    </source>
</evidence>
<dbReference type="VEuPathDB" id="ToxoDB:CSUI_006779"/>
<evidence type="ECO:0000256" key="1">
    <source>
        <dbReference type="SAM" id="MobiDB-lite"/>
    </source>
</evidence>
<feature type="compositionally biased region" description="Basic residues" evidence="1">
    <location>
        <begin position="37"/>
        <end position="50"/>
    </location>
</feature>
<sequence>MTTGDHRTSPSSSWDRTGSVETKKGEYNREKTDNGVKKKRKELSAKRRREGTRMCFPCERDQQRLYGQAAR</sequence>
<dbReference type="EMBL" id="MIGC01003477">
    <property type="protein sequence ID" value="PHJ19390.1"/>
    <property type="molecule type" value="Genomic_DNA"/>
</dbReference>
<feature type="region of interest" description="Disordered" evidence="1">
    <location>
        <begin position="1"/>
        <end position="50"/>
    </location>
</feature>
<dbReference type="GeneID" id="94430143"/>
<name>A0A2C6KFX3_9APIC</name>
<accession>A0A2C6KFX3</accession>
<feature type="compositionally biased region" description="Basic and acidic residues" evidence="1">
    <location>
        <begin position="21"/>
        <end position="36"/>
    </location>
</feature>
<protein>
    <submittedName>
        <fullName evidence="2">Uncharacterized protein</fullName>
    </submittedName>
</protein>
<feature type="compositionally biased region" description="Polar residues" evidence="1">
    <location>
        <begin position="9"/>
        <end position="20"/>
    </location>
</feature>
<dbReference type="RefSeq" id="XP_067921091.1">
    <property type="nucleotide sequence ID" value="XM_068066932.1"/>
</dbReference>
<comment type="caution">
    <text evidence="2">The sequence shown here is derived from an EMBL/GenBank/DDBJ whole genome shotgun (WGS) entry which is preliminary data.</text>
</comment>
<gene>
    <name evidence="2" type="ORF">CSUI_006779</name>
</gene>
<organism evidence="2 3">
    <name type="scientific">Cystoisospora suis</name>
    <dbReference type="NCBI Taxonomy" id="483139"/>
    <lineage>
        <taxon>Eukaryota</taxon>
        <taxon>Sar</taxon>
        <taxon>Alveolata</taxon>
        <taxon>Apicomplexa</taxon>
        <taxon>Conoidasida</taxon>
        <taxon>Coccidia</taxon>
        <taxon>Eucoccidiorida</taxon>
        <taxon>Eimeriorina</taxon>
        <taxon>Sarcocystidae</taxon>
        <taxon>Cystoisospora</taxon>
    </lineage>
</organism>
<keyword evidence="3" id="KW-1185">Reference proteome</keyword>
<reference evidence="2 3" key="1">
    <citation type="journal article" date="2017" name="Int. J. Parasitol.">
        <title>The genome of the protozoan parasite Cystoisospora suis and a reverse vaccinology approach to identify vaccine candidates.</title>
        <authorList>
            <person name="Palmieri N."/>
            <person name="Shrestha A."/>
            <person name="Ruttkowski B."/>
            <person name="Beck T."/>
            <person name="Vogl C."/>
            <person name="Tomley F."/>
            <person name="Blake D.P."/>
            <person name="Joachim A."/>
        </authorList>
    </citation>
    <scope>NUCLEOTIDE SEQUENCE [LARGE SCALE GENOMIC DNA]</scope>
    <source>
        <strain evidence="2 3">Wien I</strain>
    </source>
</reference>
<dbReference type="Proteomes" id="UP000221165">
    <property type="component" value="Unassembled WGS sequence"/>
</dbReference>
<dbReference type="AlphaFoldDB" id="A0A2C6KFX3"/>
<evidence type="ECO:0000313" key="2">
    <source>
        <dbReference type="EMBL" id="PHJ19390.1"/>
    </source>
</evidence>
<proteinExistence type="predicted"/>